<sequence length="71" mass="8124">MYNLSTHKSKKKKRRGENGTASQSIFLFFLLRFGRRCSFAPALSAEWSLCKTANTRREKMKKHTPAAISAM</sequence>
<dbReference type="EMBL" id="AUPL01008031">
    <property type="protein sequence ID" value="ESL04909.1"/>
    <property type="molecule type" value="Genomic_DNA"/>
</dbReference>
<comment type="caution">
    <text evidence="1">The sequence shown here is derived from an EMBL/GenBank/DDBJ whole genome shotgun (WGS) entry which is preliminary data.</text>
</comment>
<accession>A0A061IRV8</accession>
<organism evidence="1 2">
    <name type="scientific">Trypanosoma rangeli SC58</name>
    <dbReference type="NCBI Taxonomy" id="429131"/>
    <lineage>
        <taxon>Eukaryota</taxon>
        <taxon>Discoba</taxon>
        <taxon>Euglenozoa</taxon>
        <taxon>Kinetoplastea</taxon>
        <taxon>Metakinetoplastina</taxon>
        <taxon>Trypanosomatida</taxon>
        <taxon>Trypanosomatidae</taxon>
        <taxon>Trypanosoma</taxon>
        <taxon>Herpetosoma</taxon>
    </lineage>
</organism>
<evidence type="ECO:0000313" key="2">
    <source>
        <dbReference type="Proteomes" id="UP000031737"/>
    </source>
</evidence>
<keyword evidence="2" id="KW-1185">Reference proteome</keyword>
<dbReference type="VEuPathDB" id="TriTrypDB:TRSC58_07535"/>
<protein>
    <submittedName>
        <fullName evidence="1">Uncharacterized protein</fullName>
    </submittedName>
</protein>
<name>A0A061IRV8_TRYRA</name>
<dbReference type="Proteomes" id="UP000031737">
    <property type="component" value="Unassembled WGS sequence"/>
</dbReference>
<gene>
    <name evidence="1" type="ORF">TRSC58_07535</name>
</gene>
<reference evidence="1 2" key="1">
    <citation type="submission" date="2013-07" db="EMBL/GenBank/DDBJ databases">
        <authorList>
            <person name="Stoco P.H."/>
            <person name="Wagner G."/>
            <person name="Gerber A."/>
            <person name="Zaha A."/>
            <person name="Thompson C."/>
            <person name="Bartholomeu D.C."/>
            <person name="Luckemeyer D.D."/>
            <person name="Bahia D."/>
            <person name="Loreto E."/>
            <person name="Prestes E.B."/>
            <person name="Lima F.M."/>
            <person name="Rodrigues-Luiz G."/>
            <person name="Vallejo G.A."/>
            <person name="Filho J.F."/>
            <person name="Monteiro K.M."/>
            <person name="Tyler K.M."/>
            <person name="de Almeida L.G."/>
            <person name="Ortiz M.F."/>
            <person name="Siervo M.A."/>
            <person name="de Moraes M.H."/>
            <person name="Cunha O.L."/>
            <person name="Mendonca-Neto R."/>
            <person name="Silva R."/>
            <person name="Teixeira S.M."/>
            <person name="Murta S.M."/>
            <person name="Sincero T.C."/>
            <person name="Mendes T.A."/>
            <person name="Urmenyi T.P."/>
            <person name="Silva V.G."/>
            <person name="da Rocha W.D."/>
            <person name="Andersson B."/>
            <person name="Romanha A.J."/>
            <person name="Steindel M."/>
            <person name="de Vasconcelos A.T."/>
            <person name="Grisard E.C."/>
        </authorList>
    </citation>
    <scope>NUCLEOTIDE SEQUENCE [LARGE SCALE GENOMIC DNA]</scope>
    <source>
        <strain evidence="1 2">SC58</strain>
    </source>
</reference>
<proteinExistence type="predicted"/>
<dbReference type="AlphaFoldDB" id="A0A061IRV8"/>
<evidence type="ECO:0000313" key="1">
    <source>
        <dbReference type="EMBL" id="ESL04909.1"/>
    </source>
</evidence>